<dbReference type="PANTHER" id="PTHR43685">
    <property type="entry name" value="GLYCOSYLTRANSFERASE"/>
    <property type="match status" value="1"/>
</dbReference>
<protein>
    <submittedName>
        <fullName evidence="2">Putative glycosyltransferase</fullName>
    </submittedName>
</protein>
<dbReference type="CDD" id="cd02525">
    <property type="entry name" value="Succinoglycan_BP_ExoA"/>
    <property type="match status" value="1"/>
</dbReference>
<name>A0A2I9DVT1_9DEIO</name>
<keyword evidence="1" id="KW-1133">Transmembrane helix</keyword>
<keyword evidence="3" id="KW-1185">Reference proteome</keyword>
<feature type="transmembrane region" description="Helical" evidence="1">
    <location>
        <begin position="288"/>
        <end position="312"/>
    </location>
</feature>
<dbReference type="OrthoDB" id="9766971at2"/>
<dbReference type="InterPro" id="IPR050834">
    <property type="entry name" value="Glycosyltransf_2"/>
</dbReference>
<keyword evidence="1" id="KW-0812">Transmembrane</keyword>
<dbReference type="Proteomes" id="UP000236569">
    <property type="component" value="Unassembled WGS sequence"/>
</dbReference>
<dbReference type="Pfam" id="PF13641">
    <property type="entry name" value="Glyco_tranf_2_3"/>
    <property type="match status" value="1"/>
</dbReference>
<dbReference type="AlphaFoldDB" id="A0A2I9DVT1"/>
<organism evidence="2 3">
    <name type="scientific">Deinococcus aerius</name>
    <dbReference type="NCBI Taxonomy" id="200253"/>
    <lineage>
        <taxon>Bacteria</taxon>
        <taxon>Thermotogati</taxon>
        <taxon>Deinococcota</taxon>
        <taxon>Deinococci</taxon>
        <taxon>Deinococcales</taxon>
        <taxon>Deinococcaceae</taxon>
        <taxon>Deinococcus</taxon>
    </lineage>
</organism>
<proteinExistence type="predicted"/>
<dbReference type="EMBL" id="BFAG01000012">
    <property type="protein sequence ID" value="GBF07027.1"/>
    <property type="molecule type" value="Genomic_DNA"/>
</dbReference>
<dbReference type="GO" id="GO:0016740">
    <property type="term" value="F:transferase activity"/>
    <property type="evidence" value="ECO:0007669"/>
    <property type="project" value="UniProtKB-KW"/>
</dbReference>
<gene>
    <name evidence="2" type="ORF">DAERI_120020</name>
</gene>
<dbReference type="InterPro" id="IPR029044">
    <property type="entry name" value="Nucleotide-diphossugar_trans"/>
</dbReference>
<dbReference type="GO" id="GO:0044010">
    <property type="term" value="P:single-species biofilm formation"/>
    <property type="evidence" value="ECO:0007669"/>
    <property type="project" value="TreeGrafter"/>
</dbReference>
<evidence type="ECO:0000256" key="1">
    <source>
        <dbReference type="SAM" id="Phobius"/>
    </source>
</evidence>
<dbReference type="Gene3D" id="3.90.550.10">
    <property type="entry name" value="Spore Coat Polysaccharide Biosynthesis Protein SpsA, Chain A"/>
    <property type="match status" value="1"/>
</dbReference>
<evidence type="ECO:0000313" key="2">
    <source>
        <dbReference type="EMBL" id="GBF07027.1"/>
    </source>
</evidence>
<feature type="transmembrane region" description="Helical" evidence="1">
    <location>
        <begin position="251"/>
        <end position="282"/>
    </location>
</feature>
<reference evidence="3" key="1">
    <citation type="submission" date="2018-01" db="EMBL/GenBank/DDBJ databases">
        <title>Draft Genome Sequence of the Radioresistant Bacterium Deinococcus aerius TR0125, Isolated from the Higher Atmosphere above Japan.</title>
        <authorList>
            <person name="Satoh K."/>
            <person name="Arai H."/>
            <person name="Sanzen T."/>
            <person name="Kawaguchi Y."/>
            <person name="Hayashi H."/>
            <person name="Yokobori S."/>
            <person name="Yamagishi A."/>
            <person name="Oono Y."/>
            <person name="Narumi I."/>
        </authorList>
    </citation>
    <scope>NUCLEOTIDE SEQUENCE [LARGE SCALE GENOMIC DNA]</scope>
    <source>
        <strain evidence="3">TR0125</strain>
    </source>
</reference>
<accession>A0A2I9DVT1</accession>
<dbReference type="PANTHER" id="PTHR43685:SF2">
    <property type="entry name" value="GLYCOSYLTRANSFERASE 2-LIKE DOMAIN-CONTAINING PROTEIN"/>
    <property type="match status" value="1"/>
</dbReference>
<dbReference type="SUPFAM" id="SSF53448">
    <property type="entry name" value="Nucleotide-diphospho-sugar transferases"/>
    <property type="match status" value="1"/>
</dbReference>
<comment type="caution">
    <text evidence="2">The sequence shown here is derived from an EMBL/GenBank/DDBJ whole genome shotgun (WGS) entry which is preliminary data.</text>
</comment>
<evidence type="ECO:0000313" key="3">
    <source>
        <dbReference type="Proteomes" id="UP000236569"/>
    </source>
</evidence>
<keyword evidence="2" id="KW-0808">Transferase</keyword>
<sequence length="329" mass="36416">MRVSVVIPCRNEQDNIGLVLQSLLEQTPPGVFQEVVIADGQSADATLERIEAFRVAFAHRNIRLRVVDNPGRSTPSGLNRAVGAAAGDFIIRIDAHCKLGPTYVDELVRGYLAGGADVVGPTVRYFGTTELARHIVAVLHHPLGNGGTASRNSLKRAVQVKHTVMSCYRREVWEALGGYDERLLSNEDFDFDYRASERGFRVVSLPAPVYWAKARPTLGAFWQQRFRYGYWKYRVVEKHPRSLHLRQLVPVVFGAACVVGLVFPPLLVVNALVLSLLGLLVWRGDRSLALPTVIAVLAANYLGWAFGFLWSLTRHLASRPSRPAPGTRG</sequence>
<keyword evidence="1" id="KW-0472">Membrane</keyword>